<organism evidence="4 5">
    <name type="scientific">Rhodococcus antarcticus</name>
    <dbReference type="NCBI Taxonomy" id="2987751"/>
    <lineage>
        <taxon>Bacteria</taxon>
        <taxon>Bacillati</taxon>
        <taxon>Actinomycetota</taxon>
        <taxon>Actinomycetes</taxon>
        <taxon>Mycobacteriales</taxon>
        <taxon>Nocardiaceae</taxon>
        <taxon>Rhodococcus</taxon>
    </lineage>
</organism>
<keyword evidence="2" id="KW-0804">Transcription</keyword>
<accession>A0ABY6NXR7</accession>
<evidence type="ECO:0000259" key="3">
    <source>
        <dbReference type="PROSITE" id="PS50921"/>
    </source>
</evidence>
<dbReference type="Gene3D" id="3.30.450.40">
    <property type="match status" value="1"/>
</dbReference>
<dbReference type="SMART" id="SM01012">
    <property type="entry name" value="ANTAR"/>
    <property type="match status" value="1"/>
</dbReference>
<evidence type="ECO:0000313" key="4">
    <source>
        <dbReference type="EMBL" id="UZJ24190.1"/>
    </source>
</evidence>
<dbReference type="Gene3D" id="1.10.10.10">
    <property type="entry name" value="Winged helix-like DNA-binding domain superfamily/Winged helix DNA-binding domain"/>
    <property type="match status" value="1"/>
</dbReference>
<feature type="domain" description="ANTAR" evidence="3">
    <location>
        <begin position="152"/>
        <end position="213"/>
    </location>
</feature>
<dbReference type="InterPro" id="IPR036388">
    <property type="entry name" value="WH-like_DNA-bd_sf"/>
</dbReference>
<evidence type="ECO:0000313" key="5">
    <source>
        <dbReference type="Proteomes" id="UP001164965"/>
    </source>
</evidence>
<protein>
    <submittedName>
        <fullName evidence="4">GAF and ANTAR domain-containing protein</fullName>
    </submittedName>
</protein>
<dbReference type="EMBL" id="CP110615">
    <property type="protein sequence ID" value="UZJ24190.1"/>
    <property type="molecule type" value="Genomic_DNA"/>
</dbReference>
<reference evidence="4" key="1">
    <citation type="submission" date="2022-10" db="EMBL/GenBank/DDBJ databases">
        <title>Rhodococcus sp.75.</title>
        <authorList>
            <person name="Sun M."/>
        </authorList>
    </citation>
    <scope>NUCLEOTIDE SEQUENCE</scope>
    <source>
        <strain evidence="4">75</strain>
    </source>
</reference>
<sequence length="232" mass="23846">MAALTGEEPASPAQLCRASVSSLPVERAALLMTSERGGLELAAATDRLAATIADAELTTGEGPSPQALAQRAPVLVGDLAVVPPTRWPAFAGALGPLLVGGIFSVPLQLGAIHLGVLELHRARVGALVEPDLGAALTVAEAVATVLLLTGGAQDPDTLGEVWPEDAGSSQVVHQATGMVVAQLDVSADEAYVRLRAHAFAHDVTLAEVARAVVERTLRFDEPFTTTTNGSTR</sequence>
<evidence type="ECO:0000256" key="2">
    <source>
        <dbReference type="ARBA" id="ARBA00023163"/>
    </source>
</evidence>
<evidence type="ECO:0000256" key="1">
    <source>
        <dbReference type="ARBA" id="ARBA00023015"/>
    </source>
</evidence>
<dbReference type="PROSITE" id="PS50921">
    <property type="entry name" value="ANTAR"/>
    <property type="match status" value="1"/>
</dbReference>
<name>A0ABY6NXR7_9NOCA</name>
<gene>
    <name evidence="4" type="ORF">RHODO2019_13630</name>
</gene>
<keyword evidence="5" id="KW-1185">Reference proteome</keyword>
<dbReference type="Pfam" id="PF03861">
    <property type="entry name" value="ANTAR"/>
    <property type="match status" value="1"/>
</dbReference>
<keyword evidence="1" id="KW-0805">Transcription regulation</keyword>
<dbReference type="Proteomes" id="UP001164965">
    <property type="component" value="Chromosome"/>
</dbReference>
<dbReference type="SUPFAM" id="SSF55781">
    <property type="entry name" value="GAF domain-like"/>
    <property type="match status" value="1"/>
</dbReference>
<dbReference type="InterPro" id="IPR029016">
    <property type="entry name" value="GAF-like_dom_sf"/>
</dbReference>
<proteinExistence type="predicted"/>
<dbReference type="RefSeq" id="WP_265382297.1">
    <property type="nucleotide sequence ID" value="NZ_CP110615.1"/>
</dbReference>
<dbReference type="InterPro" id="IPR005561">
    <property type="entry name" value="ANTAR"/>
</dbReference>